<keyword evidence="13" id="KW-0963">Cytoplasm</keyword>
<comment type="subunit">
    <text evidence="13">Monomer.</text>
</comment>
<dbReference type="GO" id="GO:0009432">
    <property type="term" value="P:SOS response"/>
    <property type="evidence" value="ECO:0007669"/>
    <property type="project" value="TreeGrafter"/>
</dbReference>
<feature type="binding site" evidence="13">
    <location>
        <position position="34"/>
    </location>
    <ligand>
        <name>Mg(2+)</name>
        <dbReference type="ChEBI" id="CHEBI:18420"/>
    </ligand>
</feature>
<dbReference type="InterPro" id="IPR017961">
    <property type="entry name" value="DNA_pol_Y-fam_little_finger"/>
</dbReference>
<name>A0A916QKX0_9LACO</name>
<keyword evidence="4 13" id="KW-0548">Nucleotidyltransferase</keyword>
<feature type="active site" evidence="13">
    <location>
        <position position="135"/>
    </location>
</feature>
<dbReference type="PANTHER" id="PTHR11076">
    <property type="entry name" value="DNA REPAIR POLYMERASE UMUC / TRANSFERASE FAMILY MEMBER"/>
    <property type="match status" value="1"/>
</dbReference>
<keyword evidence="8 13" id="KW-0460">Magnesium</keyword>
<evidence type="ECO:0000256" key="8">
    <source>
        <dbReference type="ARBA" id="ARBA00022842"/>
    </source>
</evidence>
<keyword evidence="10 13" id="KW-0238">DNA-binding</keyword>
<comment type="cofactor">
    <cofactor evidence="13">
        <name>Mg(2+)</name>
        <dbReference type="ChEBI" id="CHEBI:18420"/>
    </cofactor>
    <text evidence="13">Binds 2 magnesium ions per subunit.</text>
</comment>
<dbReference type="EMBL" id="BMAY01000008">
    <property type="protein sequence ID" value="GFZ27321.1"/>
    <property type="molecule type" value="Genomic_DNA"/>
</dbReference>
<dbReference type="GO" id="GO:0006281">
    <property type="term" value="P:DNA repair"/>
    <property type="evidence" value="ECO:0007669"/>
    <property type="project" value="UniProtKB-UniRule"/>
</dbReference>
<evidence type="ECO:0000256" key="13">
    <source>
        <dbReference type="HAMAP-Rule" id="MF_01113"/>
    </source>
</evidence>
<dbReference type="PANTHER" id="PTHR11076:SF33">
    <property type="entry name" value="DNA POLYMERASE KAPPA"/>
    <property type="match status" value="1"/>
</dbReference>
<evidence type="ECO:0000256" key="4">
    <source>
        <dbReference type="ARBA" id="ARBA00022695"/>
    </source>
</evidence>
<dbReference type="CDD" id="cd03586">
    <property type="entry name" value="PolY_Pol_IV_kappa"/>
    <property type="match status" value="1"/>
</dbReference>
<feature type="binding site" evidence="13">
    <location>
        <position position="134"/>
    </location>
    <ligand>
        <name>Mg(2+)</name>
        <dbReference type="ChEBI" id="CHEBI:18420"/>
    </ligand>
</feature>
<dbReference type="GO" id="GO:0003887">
    <property type="term" value="F:DNA-directed DNA polymerase activity"/>
    <property type="evidence" value="ECO:0007669"/>
    <property type="project" value="UniProtKB-UniRule"/>
</dbReference>
<dbReference type="InterPro" id="IPR036775">
    <property type="entry name" value="DNA_pol_Y-fam_lit_finger_sf"/>
</dbReference>
<dbReference type="GO" id="GO:0006261">
    <property type="term" value="P:DNA-templated DNA replication"/>
    <property type="evidence" value="ECO:0007669"/>
    <property type="project" value="UniProtKB-UniRule"/>
</dbReference>
<evidence type="ECO:0000256" key="9">
    <source>
        <dbReference type="ARBA" id="ARBA00022932"/>
    </source>
</evidence>
<keyword evidence="11 13" id="KW-0234">DNA repair</keyword>
<keyword evidence="5 13" id="KW-0235">DNA replication</keyword>
<proteinExistence type="inferred from homology"/>
<evidence type="ECO:0000256" key="7">
    <source>
        <dbReference type="ARBA" id="ARBA00022763"/>
    </source>
</evidence>
<dbReference type="Proteomes" id="UP000677218">
    <property type="component" value="Unassembled WGS sequence"/>
</dbReference>
<evidence type="ECO:0000313" key="15">
    <source>
        <dbReference type="EMBL" id="GFZ27321.1"/>
    </source>
</evidence>
<evidence type="ECO:0000256" key="6">
    <source>
        <dbReference type="ARBA" id="ARBA00022723"/>
    </source>
</evidence>
<evidence type="ECO:0000313" key="16">
    <source>
        <dbReference type="Proteomes" id="UP000677218"/>
    </source>
</evidence>
<evidence type="ECO:0000256" key="10">
    <source>
        <dbReference type="ARBA" id="ARBA00023125"/>
    </source>
</evidence>
<keyword evidence="7 13" id="KW-0227">DNA damage</keyword>
<evidence type="ECO:0000256" key="2">
    <source>
        <dbReference type="ARBA" id="ARBA00022457"/>
    </source>
</evidence>
<keyword evidence="2 13" id="KW-0515">Mutator protein</keyword>
<dbReference type="GO" id="GO:0003684">
    <property type="term" value="F:damaged DNA binding"/>
    <property type="evidence" value="ECO:0007669"/>
    <property type="project" value="InterPro"/>
</dbReference>
<keyword evidence="9 13" id="KW-0239">DNA-directed DNA polymerase</keyword>
<feature type="site" description="Substrate discrimination" evidence="13">
    <location>
        <position position="39"/>
    </location>
</feature>
<comment type="subcellular location">
    <subcellularLocation>
        <location evidence="13">Cytoplasm</location>
    </subcellularLocation>
</comment>
<keyword evidence="6 13" id="KW-0479">Metal-binding</keyword>
<comment type="caution">
    <text evidence="15">The sequence shown here is derived from an EMBL/GenBank/DDBJ whole genome shotgun (WGS) entry which is preliminary data.</text>
</comment>
<organism evidence="15 16">
    <name type="scientific">Lactobacillus corticis</name>
    <dbReference type="NCBI Taxonomy" id="2201249"/>
    <lineage>
        <taxon>Bacteria</taxon>
        <taxon>Bacillati</taxon>
        <taxon>Bacillota</taxon>
        <taxon>Bacilli</taxon>
        <taxon>Lactobacillales</taxon>
        <taxon>Lactobacillaceae</taxon>
        <taxon>Lactobacillus</taxon>
    </lineage>
</organism>
<keyword evidence="3 13" id="KW-0808">Transferase</keyword>
<dbReference type="GO" id="GO:0005829">
    <property type="term" value="C:cytosol"/>
    <property type="evidence" value="ECO:0007669"/>
    <property type="project" value="TreeGrafter"/>
</dbReference>
<dbReference type="Pfam" id="PF11799">
    <property type="entry name" value="IMS_C"/>
    <property type="match status" value="1"/>
</dbReference>
<evidence type="ECO:0000259" key="14">
    <source>
        <dbReference type="PROSITE" id="PS50173"/>
    </source>
</evidence>
<dbReference type="FunFam" id="3.30.1490.100:FF:000004">
    <property type="entry name" value="DNA polymerase IV"/>
    <property type="match status" value="1"/>
</dbReference>
<evidence type="ECO:0000256" key="1">
    <source>
        <dbReference type="ARBA" id="ARBA00010945"/>
    </source>
</evidence>
<comment type="catalytic activity">
    <reaction evidence="12 13">
        <text>DNA(n) + a 2'-deoxyribonucleoside 5'-triphosphate = DNA(n+1) + diphosphate</text>
        <dbReference type="Rhea" id="RHEA:22508"/>
        <dbReference type="Rhea" id="RHEA-COMP:17339"/>
        <dbReference type="Rhea" id="RHEA-COMP:17340"/>
        <dbReference type="ChEBI" id="CHEBI:33019"/>
        <dbReference type="ChEBI" id="CHEBI:61560"/>
        <dbReference type="ChEBI" id="CHEBI:173112"/>
        <dbReference type="EC" id="2.7.7.7"/>
    </reaction>
</comment>
<reference evidence="15" key="1">
    <citation type="submission" date="2020-08" db="EMBL/GenBank/DDBJ databases">
        <title>Taxonomic study for Lactobacillus species isolated from hardwood bark.</title>
        <authorList>
            <person name="Tohno M."/>
            <person name="Tanizawa Y."/>
        </authorList>
    </citation>
    <scope>NUCLEOTIDE SEQUENCE</scope>
    <source>
        <strain evidence="15">B40</strain>
    </source>
</reference>
<sequence length="389" mass="43527">MPTRSLKVLLATGFMVSENLLPQNDIHRRIIHLDMDAFYASVEMRDHPELANKAVVVAHDPRKHGGHGVITTANYLARQYGVGSAMPAIEAVRKVPKDLLVFIDPNFEKYRATSAQVHEIMHRVTDIIEPISLDEAYLDVTKNKLGNYSAIQLASYLQQQVYQTTHLTSSFGVSYNKFLAKIGSDYAKPFGRTVILPGDAMEFLAQLDIGTFPGIGKKTKPVMQAMGINTGKDLQEKSVEWLIDHFQRQGYVIAMHSRGIDLSPVVASRQRKSIGKERTFEPSLHDEQAALSFLRQISRQLADSLAKRHLTAGCVVLKIRDRNFQTITRRSLLKAPTQEAETIFAEGRELLMHVPEFLEAGTRLLGLSVTNLQAVNYEEIDLFDTDLGG</sequence>
<dbReference type="HAMAP" id="MF_01113">
    <property type="entry name" value="DNApol_IV"/>
    <property type="match status" value="1"/>
</dbReference>
<dbReference type="SUPFAM" id="SSF100879">
    <property type="entry name" value="Lesion bypass DNA polymerase (Y-family), little finger domain"/>
    <property type="match status" value="1"/>
</dbReference>
<dbReference type="NCBIfam" id="NF002677">
    <property type="entry name" value="PRK02406.1"/>
    <property type="match status" value="1"/>
</dbReference>
<comment type="similarity">
    <text evidence="1 13">Belongs to the DNA polymerase type-Y family.</text>
</comment>
<dbReference type="Gene3D" id="3.30.1490.100">
    <property type="entry name" value="DNA polymerase, Y-family, little finger domain"/>
    <property type="match status" value="1"/>
</dbReference>
<dbReference type="Gene3D" id="3.40.1170.60">
    <property type="match status" value="1"/>
</dbReference>
<dbReference type="InterPro" id="IPR043128">
    <property type="entry name" value="Rev_trsase/Diguanyl_cyclase"/>
</dbReference>
<comment type="function">
    <text evidence="13">Poorly processive, error-prone DNA polymerase involved in untargeted mutagenesis. Copies undamaged DNA at stalled replication forks, which arise in vivo from mismatched or misaligned primer ends. These misaligned primers can be extended by PolIV. Exhibits no 3'-5' exonuclease (proofreading) activity. May be involved in translesional synthesis, in conjunction with the beta clamp from PolIII.</text>
</comment>
<gene>
    <name evidence="13 15" type="primary">dinB</name>
    <name evidence="15" type="ORF">LCB40_12010</name>
</gene>
<dbReference type="PROSITE" id="PS50173">
    <property type="entry name" value="UMUC"/>
    <property type="match status" value="1"/>
</dbReference>
<dbReference type="Pfam" id="PF00817">
    <property type="entry name" value="IMS"/>
    <property type="match status" value="1"/>
</dbReference>
<dbReference type="InterPro" id="IPR001126">
    <property type="entry name" value="UmuC"/>
</dbReference>
<dbReference type="AlphaFoldDB" id="A0A916QKX0"/>
<dbReference type="EC" id="2.7.7.7" evidence="13"/>
<evidence type="ECO:0000256" key="3">
    <source>
        <dbReference type="ARBA" id="ARBA00022679"/>
    </source>
</evidence>
<dbReference type="Gene3D" id="3.30.70.270">
    <property type="match status" value="1"/>
</dbReference>
<dbReference type="Pfam" id="PF11798">
    <property type="entry name" value="IMS_HHH"/>
    <property type="match status" value="1"/>
</dbReference>
<dbReference type="GO" id="GO:0000287">
    <property type="term" value="F:magnesium ion binding"/>
    <property type="evidence" value="ECO:0007669"/>
    <property type="project" value="UniProtKB-UniRule"/>
</dbReference>
<dbReference type="InterPro" id="IPR024728">
    <property type="entry name" value="PolY_HhH_motif"/>
</dbReference>
<protein>
    <recommendedName>
        <fullName evidence="13">DNA polymerase IV</fullName>
        <shortName evidence="13">Pol IV</shortName>
        <ecNumber evidence="13">2.7.7.7</ecNumber>
    </recommendedName>
</protein>
<evidence type="ECO:0000256" key="11">
    <source>
        <dbReference type="ARBA" id="ARBA00023204"/>
    </source>
</evidence>
<dbReference type="InterPro" id="IPR022880">
    <property type="entry name" value="DNApol_IV"/>
</dbReference>
<dbReference type="GO" id="GO:0042276">
    <property type="term" value="P:error-prone translesion synthesis"/>
    <property type="evidence" value="ECO:0007669"/>
    <property type="project" value="TreeGrafter"/>
</dbReference>
<dbReference type="InterPro" id="IPR050116">
    <property type="entry name" value="DNA_polymerase-Y"/>
</dbReference>
<accession>A0A916QKX0</accession>
<dbReference type="InterPro" id="IPR043502">
    <property type="entry name" value="DNA/RNA_pol_sf"/>
</dbReference>
<keyword evidence="16" id="KW-1185">Reference proteome</keyword>
<dbReference type="SUPFAM" id="SSF56672">
    <property type="entry name" value="DNA/RNA polymerases"/>
    <property type="match status" value="1"/>
</dbReference>
<evidence type="ECO:0000256" key="5">
    <source>
        <dbReference type="ARBA" id="ARBA00022705"/>
    </source>
</evidence>
<evidence type="ECO:0000256" key="12">
    <source>
        <dbReference type="ARBA" id="ARBA00049244"/>
    </source>
</evidence>
<feature type="domain" description="UmuC" evidence="14">
    <location>
        <begin position="30"/>
        <end position="216"/>
    </location>
</feature>
<dbReference type="Gene3D" id="1.10.150.20">
    <property type="entry name" value="5' to 3' exonuclease, C-terminal subdomain"/>
    <property type="match status" value="1"/>
</dbReference>